<evidence type="ECO:0000256" key="1">
    <source>
        <dbReference type="SAM" id="MobiDB-lite"/>
    </source>
</evidence>
<name>A0AA97LV74_9ACTN</name>
<evidence type="ECO:0000313" key="3">
    <source>
        <dbReference type="Proteomes" id="UP000265719"/>
    </source>
</evidence>
<dbReference type="EMBL" id="CP063196">
    <property type="protein sequence ID" value="UOE18679.1"/>
    <property type="molecule type" value="Genomic_DNA"/>
</dbReference>
<proteinExistence type="predicted"/>
<dbReference type="InterPro" id="IPR009057">
    <property type="entry name" value="Homeodomain-like_sf"/>
</dbReference>
<dbReference type="KEGG" id="thao:NI17_018025"/>
<gene>
    <name evidence="2" type="ORF">NI17_018025</name>
</gene>
<organism evidence="2 3">
    <name type="scientific">Thermobifida halotolerans</name>
    <dbReference type="NCBI Taxonomy" id="483545"/>
    <lineage>
        <taxon>Bacteria</taxon>
        <taxon>Bacillati</taxon>
        <taxon>Actinomycetota</taxon>
        <taxon>Actinomycetes</taxon>
        <taxon>Streptosporangiales</taxon>
        <taxon>Nocardiopsidaceae</taxon>
        <taxon>Thermobifida</taxon>
    </lineage>
</organism>
<dbReference type="SUPFAM" id="SSF46689">
    <property type="entry name" value="Homeodomain-like"/>
    <property type="match status" value="1"/>
</dbReference>
<dbReference type="Gene3D" id="1.10.10.10">
    <property type="entry name" value="Winged helix-like DNA-binding domain superfamily/Winged helix DNA-binding domain"/>
    <property type="match status" value="1"/>
</dbReference>
<dbReference type="InterPro" id="IPR036388">
    <property type="entry name" value="WH-like_DNA-bd_sf"/>
</dbReference>
<dbReference type="AlphaFoldDB" id="A0AA97LV74"/>
<dbReference type="Proteomes" id="UP000265719">
    <property type="component" value="Chromosome"/>
</dbReference>
<evidence type="ECO:0000313" key="2">
    <source>
        <dbReference type="EMBL" id="UOE18679.1"/>
    </source>
</evidence>
<protein>
    <submittedName>
        <fullName evidence="2">Helix-turn-helix domain-containing protein</fullName>
    </submittedName>
</protein>
<accession>A0AA97LV74</accession>
<reference evidence="2" key="1">
    <citation type="submission" date="2020-10" db="EMBL/GenBank/DDBJ databases">
        <title>De novo genome project of the cellulose decomposer Thermobifida halotolerans type strain.</title>
        <authorList>
            <person name="Nagy I."/>
            <person name="Horvath B."/>
            <person name="Kukolya J."/>
            <person name="Nagy I."/>
            <person name="Orsini M."/>
        </authorList>
    </citation>
    <scope>NUCLEOTIDE SEQUENCE</scope>
    <source>
        <strain evidence="2">DSM 44931</strain>
    </source>
</reference>
<sequence length="87" mass="9437">MADELLVDMRKLSPAQQEAVRMRVMDAIDRGLEEDQAAEVFGVSTKSIARWKARSEAGGAEALRSGKPGRNTGTGRFLTEGEESALK</sequence>
<dbReference type="Pfam" id="PF13551">
    <property type="entry name" value="HTH_29"/>
    <property type="match status" value="1"/>
</dbReference>
<keyword evidence="3" id="KW-1185">Reference proteome</keyword>
<dbReference type="RefSeq" id="WP_147416969.1">
    <property type="nucleotide sequence ID" value="NZ_CP063196.1"/>
</dbReference>
<feature type="region of interest" description="Disordered" evidence="1">
    <location>
        <begin position="55"/>
        <end position="87"/>
    </location>
</feature>